<keyword evidence="2" id="KW-1185">Reference proteome</keyword>
<proteinExistence type="predicted"/>
<reference evidence="1" key="1">
    <citation type="submission" date="2021-09" db="EMBL/GenBank/DDBJ databases">
        <authorList>
            <consortium name="AG Swart"/>
            <person name="Singh M."/>
            <person name="Singh A."/>
            <person name="Seah K."/>
            <person name="Emmerich C."/>
        </authorList>
    </citation>
    <scope>NUCLEOTIDE SEQUENCE</scope>
    <source>
        <strain evidence="1">ATCC30299</strain>
    </source>
</reference>
<accession>A0AAU9K7K2</accession>
<organism evidence="1 2">
    <name type="scientific">Blepharisma stoltei</name>
    <dbReference type="NCBI Taxonomy" id="1481888"/>
    <lineage>
        <taxon>Eukaryota</taxon>
        <taxon>Sar</taxon>
        <taxon>Alveolata</taxon>
        <taxon>Ciliophora</taxon>
        <taxon>Postciliodesmatophora</taxon>
        <taxon>Heterotrichea</taxon>
        <taxon>Heterotrichida</taxon>
        <taxon>Blepharismidae</taxon>
        <taxon>Blepharisma</taxon>
    </lineage>
</organism>
<dbReference type="Proteomes" id="UP001162131">
    <property type="component" value="Unassembled WGS sequence"/>
</dbReference>
<comment type="caution">
    <text evidence="1">The sequence shown here is derived from an EMBL/GenBank/DDBJ whole genome shotgun (WGS) entry which is preliminary data.</text>
</comment>
<name>A0AAU9K7K2_9CILI</name>
<gene>
    <name evidence="1" type="ORF">BSTOLATCC_MIC64172</name>
</gene>
<sequence>MFWDKVAVFSEMFSLLFQAPKEASNLITPNISSDENPEIEEFEKKESGSTTFRSRYKKLIKMRVTACPHINKPHYAKNMCSSCYHRAVRQTKAWICPHEDRQHYAKGMCQFCYLQNYHKSRPRKI</sequence>
<dbReference type="EMBL" id="CAJZBQ010000062">
    <property type="protein sequence ID" value="CAG9335709.1"/>
    <property type="molecule type" value="Genomic_DNA"/>
</dbReference>
<dbReference type="AlphaFoldDB" id="A0AAU9K7K2"/>
<evidence type="ECO:0000313" key="1">
    <source>
        <dbReference type="EMBL" id="CAG9335709.1"/>
    </source>
</evidence>
<protein>
    <submittedName>
        <fullName evidence="1">Uncharacterized protein</fullName>
    </submittedName>
</protein>
<evidence type="ECO:0000313" key="2">
    <source>
        <dbReference type="Proteomes" id="UP001162131"/>
    </source>
</evidence>